<evidence type="ECO:0000313" key="3">
    <source>
        <dbReference type="Proteomes" id="UP000008281"/>
    </source>
</evidence>
<dbReference type="EMBL" id="DS268509">
    <property type="protein sequence ID" value="EFO83799.1"/>
    <property type="molecule type" value="Genomic_DNA"/>
</dbReference>
<dbReference type="OMA" id="HLERCGQ"/>
<dbReference type="Proteomes" id="UP000008281">
    <property type="component" value="Unassembled WGS sequence"/>
</dbReference>
<dbReference type="FunCoup" id="E3N1N4">
    <property type="interactions" value="226"/>
</dbReference>
<reference evidence="2" key="1">
    <citation type="submission" date="2007-07" db="EMBL/GenBank/DDBJ databases">
        <title>PCAP assembly of the Caenorhabditis remanei genome.</title>
        <authorList>
            <consortium name="The Caenorhabditis remanei Sequencing Consortium"/>
            <person name="Wilson R.K."/>
        </authorList>
    </citation>
    <scope>NUCLEOTIDE SEQUENCE [LARGE SCALE GENOMIC DNA]</scope>
    <source>
        <strain evidence="2">PB4641</strain>
    </source>
</reference>
<dbReference type="eggNOG" id="ENOG502S87S">
    <property type="taxonomic scope" value="Eukaryota"/>
</dbReference>
<sequence>MAPPTRRSQTRQTPQPVTSSPVLEKKLSKNELLIGGAETSEADIDTNQKHFFSFQEEGLTVEECAQKFDSFVTKEDFFATIAPEEVSRFMTKAVAGKNGGLVRCMICSREYATGSGILFHLKKCSLTEVEVDEDVEKYRNSPILWLKVSQKEETLEKIVGTNYSCFSHGCSKSFKTAKSLINHLDACVRAGYWTFSDRPDEFRKLDKKPKNLYVKEALAAGNGKVACFLCGRIYSHTHGLLYHIDRCQVEEADQPWKCYRCGFEAKRPDAEAHLLECGRQTETKLIDSKMEAAVLSFLNNTDDPDAATPATKRRRTVGGAPRVTARKDGSTLFRFRKSTVNRSFNGIVTRADQQCYEETCRTIFENWKLESDTVAFSNRLQNIPSAEWTPELLDESSQFYRIFQNRQSVTICTGKLEGLQSTIPSGIRLNTRESVYLEKGESESDLNTTVAYCGAPINGIQVAPGKTSEGDDVICVTTFANETNFESDSSVVQFWKHRLITEDDSIDQKSQMELWFLLHIPHHGTILSMTWLQKYDSTEAGLIGFVAFATSIGRVLIYRIDETILKAERREMDSSSSENVSVVTNVEPHLILTLPKSSESSSQTSEDDFLNATVKIEGEEMIIPIKFDESIVPIVKISWSGHSGGGNLAGITGLGAIAIWNLDGELNEPRIHLDESWQSPPTDISFLNYDHLVVGFKERLVKVVNIDSWDVKLEENTMKTAGEFFYPLLRRITSFPGARVHTDSRIVHSFFTFQSEYTSFPYTQATGISYINMDLDSMNLILIPTGNTHQLMTWEVAMCAPLGTLLSCGVDGRLLASASGRLLKNNHLPFFANRNLMALKRRRVLKEEDLIVPKMEESETSASTSSEKQKEPLEESLVNHDEVCQKMWLEVAFDEPFEPKRVELSCRDQRIESLNCVDATTNSEFPVAFTGGEAGLLFAVPSKLVVKNMNL</sequence>
<dbReference type="InParanoid" id="E3N1N4"/>
<dbReference type="OrthoDB" id="3535323at2759"/>
<gene>
    <name evidence="2" type="ORF">CRE_14237</name>
</gene>
<dbReference type="InterPro" id="IPR015943">
    <property type="entry name" value="WD40/YVTN_repeat-like_dom_sf"/>
</dbReference>
<evidence type="ECO:0000256" key="1">
    <source>
        <dbReference type="SAM" id="MobiDB-lite"/>
    </source>
</evidence>
<organism evidence="3">
    <name type="scientific">Caenorhabditis remanei</name>
    <name type="common">Caenorhabditis vulgaris</name>
    <dbReference type="NCBI Taxonomy" id="31234"/>
    <lineage>
        <taxon>Eukaryota</taxon>
        <taxon>Metazoa</taxon>
        <taxon>Ecdysozoa</taxon>
        <taxon>Nematoda</taxon>
        <taxon>Chromadorea</taxon>
        <taxon>Rhabditida</taxon>
        <taxon>Rhabditina</taxon>
        <taxon>Rhabditomorpha</taxon>
        <taxon>Rhabditoidea</taxon>
        <taxon>Rhabditidae</taxon>
        <taxon>Peloderinae</taxon>
        <taxon>Caenorhabditis</taxon>
    </lineage>
</organism>
<feature type="compositionally biased region" description="Polar residues" evidence="1">
    <location>
        <begin position="1"/>
        <end position="21"/>
    </location>
</feature>
<dbReference type="HOGENOM" id="CLU_307609_0_0_1"/>
<feature type="region of interest" description="Disordered" evidence="1">
    <location>
        <begin position="1"/>
        <end position="22"/>
    </location>
</feature>
<dbReference type="SUPFAM" id="SSF50978">
    <property type="entry name" value="WD40 repeat-like"/>
    <property type="match status" value="1"/>
</dbReference>
<evidence type="ECO:0000313" key="2">
    <source>
        <dbReference type="EMBL" id="EFO83799.1"/>
    </source>
</evidence>
<accession>E3N1N4</accession>
<name>E3N1N4_CAERE</name>
<dbReference type="AlphaFoldDB" id="E3N1N4"/>
<keyword evidence="3" id="KW-1185">Reference proteome</keyword>
<protein>
    <submittedName>
        <fullName evidence="2">Uncharacterized protein</fullName>
    </submittedName>
</protein>
<dbReference type="InterPro" id="IPR036322">
    <property type="entry name" value="WD40_repeat_dom_sf"/>
</dbReference>
<dbReference type="Gene3D" id="2.130.10.10">
    <property type="entry name" value="YVTN repeat-like/Quinoprotein amine dehydrogenase"/>
    <property type="match status" value="1"/>
</dbReference>
<feature type="region of interest" description="Disordered" evidence="1">
    <location>
        <begin position="855"/>
        <end position="874"/>
    </location>
</feature>
<proteinExistence type="predicted"/>